<accession>A0AA85KLP8</accession>
<dbReference type="GO" id="GO:0030286">
    <property type="term" value="C:dynein complex"/>
    <property type="evidence" value="ECO:0007669"/>
    <property type="project" value="InterPro"/>
</dbReference>
<name>A0AA85KLP8_TRIRE</name>
<keyword evidence="3" id="KW-1185">Reference proteome</keyword>
<protein>
    <recommendedName>
        <fullName evidence="2">Dynein heavy chain AAA module D4 domain-containing protein</fullName>
    </recommendedName>
</protein>
<feature type="domain" description="Dynein heavy chain AAA module D4" evidence="2">
    <location>
        <begin position="5"/>
        <end position="132"/>
    </location>
</feature>
<dbReference type="GO" id="GO:0007018">
    <property type="term" value="P:microtubule-based movement"/>
    <property type="evidence" value="ECO:0007669"/>
    <property type="project" value="InterPro"/>
</dbReference>
<dbReference type="GO" id="GO:0051959">
    <property type="term" value="F:dynein light intermediate chain binding"/>
    <property type="evidence" value="ECO:0007669"/>
    <property type="project" value="InterPro"/>
</dbReference>
<dbReference type="AlphaFoldDB" id="A0AA85KLP8"/>
<organism evidence="3 4">
    <name type="scientific">Trichobilharzia regenti</name>
    <name type="common">Nasal bird schistosome</name>
    <dbReference type="NCBI Taxonomy" id="157069"/>
    <lineage>
        <taxon>Eukaryota</taxon>
        <taxon>Metazoa</taxon>
        <taxon>Spiralia</taxon>
        <taxon>Lophotrochozoa</taxon>
        <taxon>Platyhelminthes</taxon>
        <taxon>Trematoda</taxon>
        <taxon>Digenea</taxon>
        <taxon>Strigeidida</taxon>
        <taxon>Schistosomatoidea</taxon>
        <taxon>Schistosomatidae</taxon>
        <taxon>Trichobilharzia</taxon>
    </lineage>
</organism>
<dbReference type="InterPro" id="IPR024317">
    <property type="entry name" value="Dynein_heavy_chain_D4_dom"/>
</dbReference>
<evidence type="ECO:0000256" key="1">
    <source>
        <dbReference type="ARBA" id="ARBA00008887"/>
    </source>
</evidence>
<proteinExistence type="inferred from homology"/>
<comment type="similarity">
    <text evidence="1">Belongs to the dynein heavy chain family.</text>
</comment>
<dbReference type="InterPro" id="IPR027417">
    <property type="entry name" value="P-loop_NTPase"/>
</dbReference>
<dbReference type="InterPro" id="IPR026983">
    <property type="entry name" value="DHC"/>
</dbReference>
<evidence type="ECO:0000313" key="3">
    <source>
        <dbReference type="Proteomes" id="UP000050795"/>
    </source>
</evidence>
<reference evidence="4" key="2">
    <citation type="submission" date="2023-11" db="UniProtKB">
        <authorList>
            <consortium name="WormBaseParasite"/>
        </authorList>
    </citation>
    <scope>IDENTIFICATION</scope>
</reference>
<dbReference type="Pfam" id="PF12780">
    <property type="entry name" value="AAA_8"/>
    <property type="match status" value="1"/>
</dbReference>
<evidence type="ECO:0000259" key="2">
    <source>
        <dbReference type="Pfam" id="PF12780"/>
    </source>
</evidence>
<dbReference type="Gene3D" id="3.40.50.300">
    <property type="entry name" value="P-loop containing nucleotide triphosphate hydrolases"/>
    <property type="match status" value="1"/>
</dbReference>
<dbReference type="GO" id="GO:0045505">
    <property type="term" value="F:dynein intermediate chain binding"/>
    <property type="evidence" value="ECO:0007669"/>
    <property type="project" value="InterPro"/>
</dbReference>
<evidence type="ECO:0000313" key="4">
    <source>
        <dbReference type="WBParaSite" id="TREG1_86790.1"/>
    </source>
</evidence>
<dbReference type="SUPFAM" id="SSF52540">
    <property type="entry name" value="P-loop containing nucleoside triphosphate hydrolases"/>
    <property type="match status" value="1"/>
</dbReference>
<dbReference type="WBParaSite" id="TREG1_86790.1">
    <property type="protein sequence ID" value="TREG1_86790.1"/>
    <property type="gene ID" value="TREG1_86790"/>
</dbReference>
<dbReference type="PANTHER" id="PTHR22878:SF73">
    <property type="entry name" value="DYNEIN AXONEMAL HEAVY CHAIN 1"/>
    <property type="match status" value="1"/>
</dbReference>
<dbReference type="Proteomes" id="UP000050795">
    <property type="component" value="Unassembled WGS sequence"/>
</dbReference>
<dbReference type="PANTHER" id="PTHR22878">
    <property type="entry name" value="DYNEIN HEAVY CHAIN 6, AXONEMAL-LIKE-RELATED"/>
    <property type="match status" value="1"/>
</dbReference>
<dbReference type="Gene3D" id="1.20.920.20">
    <property type="match status" value="1"/>
</dbReference>
<reference evidence="3" key="1">
    <citation type="submission" date="2022-06" db="EMBL/GenBank/DDBJ databases">
        <authorList>
            <person name="Berger JAMES D."/>
            <person name="Berger JAMES D."/>
        </authorList>
    </citation>
    <scope>NUCLEOTIDE SEQUENCE [LARGE SCALE GENOMIC DNA]</scope>
</reference>
<sequence>MKLVAAEAGLQPTKINLFSCYTKRVRANLHAVITMSPIGEIFRTRLRQFSALVKCCTIDWFSEWPNEALESVALRMLQNMSDLEVNKETLKALVQMCIDMHQSVVRNTELFKHELNRHNYVTPTSFLELLTVLLNCILTVFSKIYGIKKQEIITARNRTHTGLDKLLHWCVNMTLHTPCLV</sequence>